<dbReference type="PIRSF" id="PIRSF006806">
    <property type="entry name" value="FTHF_cligase"/>
    <property type="match status" value="1"/>
</dbReference>
<dbReference type="STRING" id="1188233.MAU_2410"/>
<name>N9V0C8_9BACT</name>
<evidence type="ECO:0000256" key="2">
    <source>
        <dbReference type="ARBA" id="ARBA00022741"/>
    </source>
</evidence>
<feature type="binding site" evidence="4">
    <location>
        <begin position="3"/>
        <end position="7"/>
    </location>
    <ligand>
        <name>ATP</name>
        <dbReference type="ChEBI" id="CHEBI:30616"/>
    </ligand>
</feature>
<dbReference type="GO" id="GO:0035999">
    <property type="term" value="P:tetrahydrofolate interconversion"/>
    <property type="evidence" value="ECO:0007669"/>
    <property type="project" value="TreeGrafter"/>
</dbReference>
<dbReference type="Pfam" id="PF01812">
    <property type="entry name" value="5-FTHF_cyc-lig"/>
    <property type="match status" value="1"/>
</dbReference>
<dbReference type="GO" id="GO:0009396">
    <property type="term" value="P:folic acid-containing compound biosynthetic process"/>
    <property type="evidence" value="ECO:0007669"/>
    <property type="project" value="TreeGrafter"/>
</dbReference>
<feature type="binding site" evidence="4">
    <location>
        <position position="54"/>
    </location>
    <ligand>
        <name>substrate</name>
    </ligand>
</feature>
<evidence type="ECO:0000256" key="3">
    <source>
        <dbReference type="ARBA" id="ARBA00022840"/>
    </source>
</evidence>
<dbReference type="InterPro" id="IPR002698">
    <property type="entry name" value="FTHF_cligase"/>
</dbReference>
<dbReference type="InterPro" id="IPR037171">
    <property type="entry name" value="NagB/RpiA_transferase-like"/>
</dbReference>
<gene>
    <name evidence="6" type="ORF">MAU_2410</name>
</gene>
<dbReference type="GO" id="GO:0030272">
    <property type="term" value="F:5-formyltetrahydrofolate cyclo-ligase activity"/>
    <property type="evidence" value="ECO:0007669"/>
    <property type="project" value="UniProtKB-EC"/>
</dbReference>
<protein>
    <recommendedName>
        <fullName evidence="5">5-formyltetrahydrofolate cyclo-ligase</fullName>
        <ecNumber evidence="5">6.3.3.2</ecNumber>
    </recommendedName>
</protein>
<dbReference type="GO" id="GO:0046872">
    <property type="term" value="F:metal ion binding"/>
    <property type="evidence" value="ECO:0007669"/>
    <property type="project" value="UniProtKB-KW"/>
</dbReference>
<comment type="similarity">
    <text evidence="1 5">Belongs to the 5-formyltetrahydrofolate cyclo-ligase family.</text>
</comment>
<dbReference type="Proteomes" id="UP000013131">
    <property type="component" value="Unassembled WGS sequence"/>
</dbReference>
<dbReference type="GO" id="GO:0005524">
    <property type="term" value="F:ATP binding"/>
    <property type="evidence" value="ECO:0007669"/>
    <property type="project" value="UniProtKB-KW"/>
</dbReference>
<dbReference type="OrthoDB" id="9801938at2"/>
<comment type="cofactor">
    <cofactor evidence="5">
        <name>Mg(2+)</name>
        <dbReference type="ChEBI" id="CHEBI:18420"/>
    </cofactor>
</comment>
<dbReference type="PANTHER" id="PTHR23407">
    <property type="entry name" value="ATPASE INHIBITOR/5-FORMYLTETRAHYDROFOLATE CYCLO-LIGASE"/>
    <property type="match status" value="1"/>
</dbReference>
<keyword evidence="7" id="KW-1185">Reference proteome</keyword>
<accession>N9V0C8</accession>
<keyword evidence="5" id="KW-0460">Magnesium</keyword>
<evidence type="ECO:0000256" key="4">
    <source>
        <dbReference type="PIRSR" id="PIRSR006806-1"/>
    </source>
</evidence>
<evidence type="ECO:0000313" key="7">
    <source>
        <dbReference type="Proteomes" id="UP000013131"/>
    </source>
</evidence>
<reference evidence="6 7" key="1">
    <citation type="journal article" date="2013" name="Genome Announc.">
        <title>Draft Genome Sequences of Mycoplasma auris and Mycoplasma yeatsii, Two Species of the Ear Canal of Caprinae.</title>
        <authorList>
            <person name="Dordet-Frisoni E."/>
            <person name="Baranowski E."/>
            <person name="Barre A."/>
            <person name="Blanchard A."/>
            <person name="Breton M."/>
            <person name="Couture C."/>
            <person name="Dupuy V."/>
            <person name="Gaurivaud P."/>
            <person name="Jacob D."/>
            <person name="Lemaitre C."/>
            <person name="Manso-Silvan L."/>
            <person name="Nikolski M."/>
            <person name="Nouvel L.X."/>
            <person name="Poumarat F."/>
            <person name="Sirand-Pugnet P."/>
            <person name="Thebault P."/>
            <person name="Theil S."/>
            <person name="Thiaucourt F."/>
            <person name="Citti C."/>
            <person name="Tardy F."/>
        </authorList>
    </citation>
    <scope>NUCLEOTIDE SEQUENCE [LARGE SCALE GENOMIC DNA]</scope>
    <source>
        <strain evidence="6 7">15026</strain>
    </source>
</reference>
<comment type="caution">
    <text evidence="6">The sequence shown here is derived from an EMBL/GenBank/DDBJ whole genome shotgun (WGS) entry which is preliminary data.</text>
</comment>
<dbReference type="NCBIfam" id="TIGR02727">
    <property type="entry name" value="MTHFS_bact"/>
    <property type="match status" value="1"/>
</dbReference>
<dbReference type="Gene3D" id="3.40.50.10420">
    <property type="entry name" value="NagB/RpiA/CoA transferase-like"/>
    <property type="match status" value="1"/>
</dbReference>
<evidence type="ECO:0000256" key="5">
    <source>
        <dbReference type="RuleBase" id="RU361279"/>
    </source>
</evidence>
<organism evidence="6 7">
    <name type="scientific">Metamycoplasma auris 15026</name>
    <dbReference type="NCBI Taxonomy" id="1188233"/>
    <lineage>
        <taxon>Bacteria</taxon>
        <taxon>Bacillati</taxon>
        <taxon>Mycoplasmatota</taxon>
        <taxon>Mycoplasmoidales</taxon>
        <taxon>Metamycoplasmataceae</taxon>
        <taxon>Metamycoplasma</taxon>
    </lineage>
</organism>
<comment type="catalytic activity">
    <reaction evidence="5">
        <text>(6S)-5-formyl-5,6,7,8-tetrahydrofolate + ATP = (6R)-5,10-methenyltetrahydrofolate + ADP + phosphate</text>
        <dbReference type="Rhea" id="RHEA:10488"/>
        <dbReference type="ChEBI" id="CHEBI:30616"/>
        <dbReference type="ChEBI" id="CHEBI:43474"/>
        <dbReference type="ChEBI" id="CHEBI:57455"/>
        <dbReference type="ChEBI" id="CHEBI:57457"/>
        <dbReference type="ChEBI" id="CHEBI:456216"/>
        <dbReference type="EC" id="6.3.3.2"/>
    </reaction>
</comment>
<keyword evidence="5" id="KW-0479">Metal-binding</keyword>
<keyword evidence="3 4" id="KW-0067">ATP-binding</keyword>
<keyword evidence="2 4" id="KW-0547">Nucleotide-binding</keyword>
<dbReference type="EC" id="6.3.3.2" evidence="5"/>
<dbReference type="AlphaFoldDB" id="N9V0C8"/>
<proteinExistence type="inferred from homology"/>
<dbReference type="EMBL" id="AORI01000008">
    <property type="protein sequence ID" value="ENY68877.1"/>
    <property type="molecule type" value="Genomic_DNA"/>
</dbReference>
<sequence length="187" mass="22420">MDKNEIRKIKLNERKNLNVDYFLESNWEITKKTIDFIKENNFKHIGIYLANQFEVQTTEIIEWCFLNKIFVYVPFVINKNEMKMVWINRDSKYILNRFKIKEPLNPIQTNLNQIECIFCPLVAFDLNLNRLGMGGGYYDFFFHANKENYLKIGLAFESQKLNEEIVFESHDIALDLIITEKNIYIKK</sequence>
<dbReference type="PATRIC" id="fig|1188233.3.peg.242"/>
<dbReference type="SUPFAM" id="SSF100950">
    <property type="entry name" value="NagB/RpiA/CoA transferase-like"/>
    <property type="match status" value="1"/>
</dbReference>
<dbReference type="eggNOG" id="COG0212">
    <property type="taxonomic scope" value="Bacteria"/>
</dbReference>
<dbReference type="InterPro" id="IPR024185">
    <property type="entry name" value="FTHF_cligase-like_sf"/>
</dbReference>
<feature type="binding site" evidence="4">
    <location>
        <position position="49"/>
    </location>
    <ligand>
        <name>substrate</name>
    </ligand>
</feature>
<keyword evidence="6" id="KW-0436">Ligase</keyword>
<feature type="binding site" evidence="4">
    <location>
        <begin position="130"/>
        <end position="138"/>
    </location>
    <ligand>
        <name>ATP</name>
        <dbReference type="ChEBI" id="CHEBI:30616"/>
    </ligand>
</feature>
<dbReference type="PANTHER" id="PTHR23407:SF1">
    <property type="entry name" value="5-FORMYLTETRAHYDROFOLATE CYCLO-LIGASE"/>
    <property type="match status" value="1"/>
</dbReference>
<evidence type="ECO:0000256" key="1">
    <source>
        <dbReference type="ARBA" id="ARBA00010638"/>
    </source>
</evidence>
<evidence type="ECO:0000313" key="6">
    <source>
        <dbReference type="EMBL" id="ENY68877.1"/>
    </source>
</evidence>
<dbReference type="RefSeq" id="WP_004424093.1">
    <property type="nucleotide sequence ID" value="NZ_AORI01000008.1"/>
</dbReference>